<dbReference type="STRING" id="1123402.SAMN02583745_02458"/>
<evidence type="ECO:0000313" key="4">
    <source>
        <dbReference type="Proteomes" id="UP000242642"/>
    </source>
</evidence>
<dbReference type="GO" id="GO:0046872">
    <property type="term" value="F:metal ion binding"/>
    <property type="evidence" value="ECO:0007669"/>
    <property type="project" value="InterPro"/>
</dbReference>
<dbReference type="Gene3D" id="3.30.470.20">
    <property type="entry name" value="ATP-grasp fold, B domain"/>
    <property type="match status" value="1"/>
</dbReference>
<dbReference type="InterPro" id="IPR011761">
    <property type="entry name" value="ATP-grasp"/>
</dbReference>
<sequence length="354" mass="39385">MQGVSSQRELILGAKEIAFELLSSNSPIVIASHSDFRYEILQEADISYIEPKHDQAKINFLMDILSKHDIRVVHAGAVGHGLIHYQADLKSLGVRLIAGACSEQDFEIADNKSAFTNLMCEHQLDVVPAILIENQSRLEEALSSSPFSTFGANLCIKPVRGIYGLGFWRFKPDAPMNQHILNPNINVINPQAYIQAMKLSNNFKPQLIMPYFKGAETSVDMIVDEGQVIFAIARIKESKYQKISLNCDAIELAKKCAQLLKADGLINIQTINDESGKPWLLEANLRPSGGVCFSKASGINIAKVFFDYFYMGLTKEAILTKYTPLFKEVLIKVDSCAIPLLDNNSTNTIYHETL</sequence>
<dbReference type="Proteomes" id="UP000242642">
    <property type="component" value="Unassembled WGS sequence"/>
</dbReference>
<feature type="domain" description="ATP-grasp" evidence="2">
    <location>
        <begin position="116"/>
        <end position="310"/>
    </location>
</feature>
<reference evidence="4" key="1">
    <citation type="submission" date="2016-10" db="EMBL/GenBank/DDBJ databases">
        <authorList>
            <person name="Varghese N."/>
            <person name="Submissions S."/>
        </authorList>
    </citation>
    <scope>NUCLEOTIDE SEQUENCE [LARGE SCALE GENOMIC DNA]</scope>
    <source>
        <strain evidence="4">DSM 18579</strain>
    </source>
</reference>
<dbReference type="PROSITE" id="PS50975">
    <property type="entry name" value="ATP_GRASP"/>
    <property type="match status" value="1"/>
</dbReference>
<evidence type="ECO:0000259" key="2">
    <source>
        <dbReference type="PROSITE" id="PS50975"/>
    </source>
</evidence>
<keyword evidence="1" id="KW-0547">Nucleotide-binding</keyword>
<proteinExistence type="predicted"/>
<dbReference type="PIRSF" id="PIRSF029120">
    <property type="entry name" value="UCP029120"/>
    <property type="match status" value="1"/>
</dbReference>
<keyword evidence="4" id="KW-1185">Reference proteome</keyword>
<name>A0A1I0ENL4_9GAMM</name>
<evidence type="ECO:0000256" key="1">
    <source>
        <dbReference type="PROSITE-ProRule" id="PRU00409"/>
    </source>
</evidence>
<keyword evidence="1" id="KW-0067">ATP-binding</keyword>
<accession>A0A1I0ENL4</accession>
<dbReference type="Pfam" id="PF15632">
    <property type="entry name" value="ATPgrasp_Ter"/>
    <property type="match status" value="1"/>
</dbReference>
<dbReference type="GO" id="GO:0005524">
    <property type="term" value="F:ATP binding"/>
    <property type="evidence" value="ECO:0007669"/>
    <property type="project" value="UniProtKB-UniRule"/>
</dbReference>
<organism evidence="3 4">
    <name type="scientific">Thorsellia anophelis DSM 18579</name>
    <dbReference type="NCBI Taxonomy" id="1123402"/>
    <lineage>
        <taxon>Bacteria</taxon>
        <taxon>Pseudomonadati</taxon>
        <taxon>Pseudomonadota</taxon>
        <taxon>Gammaproteobacteria</taxon>
        <taxon>Enterobacterales</taxon>
        <taxon>Thorselliaceae</taxon>
        <taxon>Thorsellia</taxon>
    </lineage>
</organism>
<dbReference type="SUPFAM" id="SSF56059">
    <property type="entry name" value="Glutathione synthetase ATP-binding domain-like"/>
    <property type="match status" value="1"/>
</dbReference>
<dbReference type="EMBL" id="FOHV01000029">
    <property type="protein sequence ID" value="SET46861.1"/>
    <property type="molecule type" value="Genomic_DNA"/>
</dbReference>
<evidence type="ECO:0000313" key="3">
    <source>
        <dbReference type="EMBL" id="SET46861.1"/>
    </source>
</evidence>
<protein>
    <submittedName>
        <fullName evidence="3">Carbamoylphosphate synthase large subunit</fullName>
    </submittedName>
</protein>
<dbReference type="InterPro" id="IPR011226">
    <property type="entry name" value="ATP-grasp_fam"/>
</dbReference>
<dbReference type="AlphaFoldDB" id="A0A1I0ENL4"/>
<gene>
    <name evidence="3" type="ORF">SAMN02583745_02458</name>
</gene>